<evidence type="ECO:0000256" key="1">
    <source>
        <dbReference type="SAM" id="MobiDB-lite"/>
    </source>
</evidence>
<gene>
    <name evidence="5" type="ORF">I7X12_12765</name>
</gene>
<dbReference type="RefSeq" id="WP_198060455.1">
    <property type="nucleotide sequence ID" value="NZ_CP065856.1"/>
</dbReference>
<dbReference type="Proteomes" id="UP000595001">
    <property type="component" value="Chromosome"/>
</dbReference>
<reference evidence="5 6" key="1">
    <citation type="submission" date="2020-12" db="EMBL/GenBank/DDBJ databases">
        <title>Halosimplex halophilum sp. nov. and Halosimplex salinum sp. nov., two new members of the genus Halosimplex.</title>
        <authorList>
            <person name="Cui H.L."/>
        </authorList>
    </citation>
    <scope>NUCLEOTIDE SEQUENCE [LARGE SCALE GENOMIC DNA]</scope>
    <source>
        <strain evidence="5 6">YGH94</strain>
    </source>
</reference>
<dbReference type="OrthoDB" id="205972at2157"/>
<dbReference type="AlphaFoldDB" id="A0A7T3FVW1"/>
<evidence type="ECO:0000256" key="2">
    <source>
        <dbReference type="SAM" id="Phobius"/>
    </source>
</evidence>
<evidence type="ECO:0000259" key="3">
    <source>
        <dbReference type="Pfam" id="PF26236"/>
    </source>
</evidence>
<proteinExistence type="predicted"/>
<protein>
    <submittedName>
        <fullName evidence="5">Uncharacterized protein</fullName>
    </submittedName>
</protein>
<feature type="region of interest" description="Disordered" evidence="1">
    <location>
        <begin position="84"/>
        <end position="125"/>
    </location>
</feature>
<dbReference type="KEGG" id="hlt:I7X12_12765"/>
<feature type="domain" description="DUF8054" evidence="4">
    <location>
        <begin position="136"/>
        <end position="253"/>
    </location>
</feature>
<evidence type="ECO:0000313" key="5">
    <source>
        <dbReference type="EMBL" id="QPV61625.1"/>
    </source>
</evidence>
<accession>A0A7T3FVW1</accession>
<feature type="transmembrane region" description="Helical" evidence="2">
    <location>
        <begin position="21"/>
        <end position="40"/>
    </location>
</feature>
<feature type="transmembrane region" description="Helical" evidence="2">
    <location>
        <begin position="46"/>
        <end position="66"/>
    </location>
</feature>
<keyword evidence="2" id="KW-1133">Transmembrane helix</keyword>
<dbReference type="EMBL" id="CP065856">
    <property type="protein sequence ID" value="QPV61625.1"/>
    <property type="molecule type" value="Genomic_DNA"/>
</dbReference>
<keyword evidence="2" id="KW-0812">Transmembrane</keyword>
<dbReference type="Pfam" id="PF26238">
    <property type="entry name" value="DUF8054_M"/>
    <property type="match status" value="1"/>
</dbReference>
<keyword evidence="6" id="KW-1185">Reference proteome</keyword>
<evidence type="ECO:0000313" key="6">
    <source>
        <dbReference type="Proteomes" id="UP000595001"/>
    </source>
</evidence>
<evidence type="ECO:0000259" key="4">
    <source>
        <dbReference type="Pfam" id="PF26238"/>
    </source>
</evidence>
<name>A0A7T3FVW1_9EURY</name>
<feature type="domain" description="DUF8054" evidence="3">
    <location>
        <begin position="9"/>
        <end position="88"/>
    </location>
</feature>
<dbReference type="GeneID" id="60589380"/>
<dbReference type="InterPro" id="IPR058674">
    <property type="entry name" value="DUF8054_N"/>
</dbReference>
<dbReference type="Pfam" id="PF26236">
    <property type="entry name" value="DUF8054_N"/>
    <property type="match status" value="1"/>
</dbReference>
<organism evidence="5 6">
    <name type="scientific">Halosimplex litoreum</name>
    <dbReference type="NCBI Taxonomy" id="1198301"/>
    <lineage>
        <taxon>Archaea</taxon>
        <taxon>Methanobacteriati</taxon>
        <taxon>Methanobacteriota</taxon>
        <taxon>Stenosarchaea group</taxon>
        <taxon>Halobacteria</taxon>
        <taxon>Halobacteriales</taxon>
        <taxon>Haloarculaceae</taxon>
        <taxon>Halosimplex</taxon>
    </lineage>
</organism>
<dbReference type="InterPro" id="IPR058775">
    <property type="entry name" value="DUF8054_M"/>
</dbReference>
<keyword evidence="2" id="KW-0472">Membrane</keyword>
<sequence length="308" mass="31747">MCADTLGLSRLRRDAYTGPNRCWPCTALNVAILAVAAVAVGWASVALVGVAVAVAGLAAVWLRGYLVPYTPRVTGRVLPALPGDRFGHATPSGAPSGTAATDGGDSDQSDPETTPAVSGQGVSAGSTDGAAGAAVVEELLAADVLVDDGTALALAPAFHDAWRATVVDSRETESSPEKLATGLRAVIPWVADASVVTDDGRQWIQLTDADERIAAETWLSLPAAAADLTAVQTLADRTDLTPSQRTLAAPPLRQFLERCPRCDADLDVSSPRACCGSPRYVADGIEAVLACPDCDELVTVFEADPDAE</sequence>